<keyword evidence="1" id="KW-0694">RNA-binding</keyword>
<dbReference type="GO" id="GO:0003723">
    <property type="term" value="F:RNA binding"/>
    <property type="evidence" value="ECO:0007669"/>
    <property type="project" value="UniProtKB-KW"/>
</dbReference>
<feature type="transmembrane region" description="Helical" evidence="3">
    <location>
        <begin position="600"/>
        <end position="625"/>
    </location>
</feature>
<dbReference type="PANTHER" id="PTHR23079:SF55">
    <property type="entry name" value="RNA-DIRECTED RNA POLYMERASE"/>
    <property type="match status" value="1"/>
</dbReference>
<keyword evidence="6" id="KW-1185">Reference proteome</keyword>
<dbReference type="EMBL" id="BDGU01000535">
    <property type="protein sequence ID" value="GAW07932.1"/>
    <property type="molecule type" value="Genomic_DNA"/>
</dbReference>
<dbReference type="InterPro" id="IPR057596">
    <property type="entry name" value="RDRP_core"/>
</dbReference>
<dbReference type="STRING" id="5353.A0A1Q3EL57"/>
<reference evidence="5 6" key="2">
    <citation type="submission" date="2017-02" db="EMBL/GenBank/DDBJ databases">
        <title>A genome survey and senescence transcriptome analysis in Lentinula edodes.</title>
        <authorList>
            <person name="Sakamoto Y."/>
            <person name="Nakade K."/>
            <person name="Sato S."/>
            <person name="Yoshida Y."/>
            <person name="Miyazaki K."/>
            <person name="Natsume S."/>
            <person name="Konno N."/>
        </authorList>
    </citation>
    <scope>NUCLEOTIDE SEQUENCE [LARGE SCALE GENOMIC DNA]</scope>
    <source>
        <strain evidence="5 6">NBRC 111202</strain>
    </source>
</reference>
<gene>
    <name evidence="5" type="ORF">LENED_009961</name>
</gene>
<comment type="caution">
    <text evidence="5">The sequence shown here is derived from an EMBL/GenBank/DDBJ whole genome shotgun (WGS) entry which is preliminary data.</text>
</comment>
<evidence type="ECO:0000313" key="6">
    <source>
        <dbReference type="Proteomes" id="UP000188533"/>
    </source>
</evidence>
<keyword evidence="1" id="KW-0696">RNA-directed RNA polymerase</keyword>
<keyword evidence="3" id="KW-0812">Transmembrane</keyword>
<keyword evidence="3" id="KW-0472">Membrane</keyword>
<feature type="compositionally biased region" description="Low complexity" evidence="2">
    <location>
        <begin position="565"/>
        <end position="586"/>
    </location>
</feature>
<dbReference type="GO" id="GO:0031380">
    <property type="term" value="C:nuclear RNA-directed RNA polymerase complex"/>
    <property type="evidence" value="ECO:0007669"/>
    <property type="project" value="TreeGrafter"/>
</dbReference>
<evidence type="ECO:0000259" key="4">
    <source>
        <dbReference type="Pfam" id="PF05183"/>
    </source>
</evidence>
<feature type="region of interest" description="Disordered" evidence="2">
    <location>
        <begin position="565"/>
        <end position="589"/>
    </location>
</feature>
<comment type="catalytic activity">
    <reaction evidence="1">
        <text>RNA(n) + a ribonucleoside 5'-triphosphate = RNA(n+1) + diphosphate</text>
        <dbReference type="Rhea" id="RHEA:21248"/>
        <dbReference type="Rhea" id="RHEA-COMP:14527"/>
        <dbReference type="Rhea" id="RHEA-COMP:17342"/>
        <dbReference type="ChEBI" id="CHEBI:33019"/>
        <dbReference type="ChEBI" id="CHEBI:61557"/>
        <dbReference type="ChEBI" id="CHEBI:140395"/>
        <dbReference type="EC" id="2.7.7.48"/>
    </reaction>
</comment>
<organism evidence="5 6">
    <name type="scientific">Lentinula edodes</name>
    <name type="common">Shiitake mushroom</name>
    <name type="synonym">Lentinus edodes</name>
    <dbReference type="NCBI Taxonomy" id="5353"/>
    <lineage>
        <taxon>Eukaryota</taxon>
        <taxon>Fungi</taxon>
        <taxon>Dikarya</taxon>
        <taxon>Basidiomycota</taxon>
        <taxon>Agaricomycotina</taxon>
        <taxon>Agaricomycetes</taxon>
        <taxon>Agaricomycetidae</taxon>
        <taxon>Agaricales</taxon>
        <taxon>Marasmiineae</taxon>
        <taxon>Omphalotaceae</taxon>
        <taxon>Lentinula</taxon>
    </lineage>
</organism>
<dbReference type="GO" id="GO:0030422">
    <property type="term" value="P:siRNA processing"/>
    <property type="evidence" value="ECO:0007669"/>
    <property type="project" value="TreeGrafter"/>
</dbReference>
<dbReference type="InterPro" id="IPR007855">
    <property type="entry name" value="RDRP"/>
</dbReference>
<dbReference type="GO" id="GO:0003968">
    <property type="term" value="F:RNA-directed RNA polymerase activity"/>
    <property type="evidence" value="ECO:0007669"/>
    <property type="project" value="UniProtKB-KW"/>
</dbReference>
<dbReference type="PANTHER" id="PTHR23079">
    <property type="entry name" value="RNA-DEPENDENT RNA POLYMERASE"/>
    <property type="match status" value="1"/>
</dbReference>
<evidence type="ECO:0000313" key="5">
    <source>
        <dbReference type="EMBL" id="GAW07932.1"/>
    </source>
</evidence>
<reference evidence="5 6" key="1">
    <citation type="submission" date="2016-08" db="EMBL/GenBank/DDBJ databases">
        <authorList>
            <consortium name="Lentinula edodes genome sequencing consortium"/>
            <person name="Sakamoto Y."/>
            <person name="Nakade K."/>
            <person name="Sato S."/>
            <person name="Yoshida Y."/>
            <person name="Miyazaki K."/>
            <person name="Natsume S."/>
            <person name="Konno N."/>
        </authorList>
    </citation>
    <scope>NUCLEOTIDE SEQUENCE [LARGE SCALE GENOMIC DNA]</scope>
    <source>
        <strain evidence="5 6">NBRC 111202</strain>
    </source>
</reference>
<feature type="region of interest" description="Disordered" evidence="2">
    <location>
        <begin position="706"/>
        <end position="727"/>
    </location>
</feature>
<comment type="similarity">
    <text evidence="1">Belongs to the RdRP family.</text>
</comment>
<evidence type="ECO:0000256" key="3">
    <source>
        <dbReference type="SAM" id="Phobius"/>
    </source>
</evidence>
<name>A0A1Q3EL57_LENED</name>
<evidence type="ECO:0000256" key="2">
    <source>
        <dbReference type="SAM" id="MobiDB-lite"/>
    </source>
</evidence>
<accession>A0A1Q3EL57</accession>
<feature type="domain" description="RDRP core" evidence="4">
    <location>
        <begin position="1"/>
        <end position="366"/>
    </location>
</feature>
<keyword evidence="3" id="KW-1133">Transmembrane helix</keyword>
<dbReference type="Proteomes" id="UP000188533">
    <property type="component" value="Unassembled WGS sequence"/>
</dbReference>
<evidence type="ECO:0000256" key="1">
    <source>
        <dbReference type="RuleBase" id="RU363098"/>
    </source>
</evidence>
<protein>
    <recommendedName>
        <fullName evidence="1">RNA-dependent RNA polymerase</fullName>
        <ecNumber evidence="1">2.7.7.48</ecNumber>
    </recommendedName>
</protein>
<keyword evidence="1" id="KW-0548">Nucleotidyltransferase</keyword>
<dbReference type="Pfam" id="PF05183">
    <property type="entry name" value="RdRP"/>
    <property type="match status" value="1"/>
</dbReference>
<keyword evidence="1" id="KW-0808">Transferase</keyword>
<sequence>MIKFIGAPSTKLEIAQVFDKPTPFYLNRPLIVLLEGLGVPFETFKYYQDLAVKEAHEAMHSLESASYFFQVQGIGGSFRLPTVMTLLSKIGYTMLKDDFFERVLDLGVKHVLRDLKYRARIPVPGAYNLVGIADINQELGPNEISVCIMEKNSGKLKYLSGPCLVSRSPTIHPGDIQLVNAIFPKATSALRRGPLPNTIVFSTTGDRPVPSALGGGDLDGDEYDIIPLDILPKFRISQSQIQKPSLYKPAVRRELIRHCTLLDVAEFVMQYILSDAIGQVALTWRVLADSSPRGILDNECLRLADLHSQAVDYPKTGNPVSFYSIPRKTMYNKRLPDWYAPESMEVIDEQKYYRSTRALGKLFRDIDLSSGSEISSSGHHTDLQEQEELSLDQLTTLMSTTSISGSEFGDILRVIESYVAQFIEGNEEHDNNSELHGMFVQYCADLQIICSMHNLNRSKSYLLSEEEAVAGTILYNAEVSTAVRNDHIRKLREETNILVKGVYDMLHGTHFTPEQYLVRAFSISQKYRLNNKETYLLTITMSSTISLSSSAFSSVVSVTNSASATSSTSSIQSGTPSGGNSTDTGSGSDGGGSLANSASLYLYTFLATLVLLLGVSAAIVVRSLVLRRRHRRMVEEAIRNGTYVPPSVIATARGRVDLAMKPKMWEATVRSEWNGKEGGWADILPVSASISSTLNPQSIVINTGDASSDSDGVNNHNTTSSPALGTNSMASRLRSAPAASARVALGIWRLISPGSHHPSQSDHNFSASHNAHPLVETKAHQTLPHAEMSVPTHVEVAVLIAMPGALAVAAHRSKEGADEEDLPHVEVGMAEVIIPPNTTATHIFEEGSSSEEQP</sequence>
<proteinExistence type="inferred from homology"/>
<dbReference type="EC" id="2.7.7.48" evidence="1"/>
<dbReference type="AlphaFoldDB" id="A0A1Q3EL57"/>